<reference evidence="3" key="1">
    <citation type="submission" date="2011-03" db="EMBL/GenBank/DDBJ databases">
        <title>The Genome Sequence of Nematocida sp1 strain ERTm2.</title>
        <authorList>
            <consortium name="The Broad Institute Genome Sequencing Platform"/>
            <consortium name="The Broad Institute Genome Sequencing Center for Infectious Disease"/>
            <person name="Cuomo C."/>
            <person name="Troemel E."/>
            <person name="Young S.K."/>
            <person name="Zeng Q."/>
            <person name="Gargeya S."/>
            <person name="Fitzgerald M."/>
            <person name="Haas B."/>
            <person name="Abouelleil A."/>
            <person name="Alvarado L."/>
            <person name="Arachchi H.M."/>
            <person name="Berlin A."/>
            <person name="Brown A."/>
            <person name="Chapman S.B."/>
            <person name="Chen Z."/>
            <person name="Dunbar C."/>
            <person name="Freedman E."/>
            <person name="Gearin G."/>
            <person name="Gellesch M."/>
            <person name="Goldberg J."/>
            <person name="Griggs A."/>
            <person name="Gujja S."/>
            <person name="Heilman E.R."/>
            <person name="Heiman D."/>
            <person name="Howarth C."/>
            <person name="Larson L."/>
            <person name="Lui A."/>
            <person name="MacDonald P.J.P."/>
            <person name="Mehta T."/>
            <person name="Montmayeur A."/>
            <person name="Murphy C."/>
            <person name="Neiman D."/>
            <person name="Pearson M."/>
            <person name="Priest M."/>
            <person name="Roberts A."/>
            <person name="Saif S."/>
            <person name="Shea T."/>
            <person name="Shenoy N."/>
            <person name="Sisk P."/>
            <person name="Stolte C."/>
            <person name="Sykes S."/>
            <person name="White J."/>
            <person name="Yandava C."/>
            <person name="Wortman J."/>
            <person name="Nusbaum C."/>
            <person name="Birren B."/>
        </authorList>
    </citation>
    <scope>NUCLEOTIDE SEQUENCE</scope>
    <source>
        <strain evidence="3">ERTm2</strain>
    </source>
</reference>
<evidence type="ECO:0000256" key="1">
    <source>
        <dbReference type="SAM" id="MobiDB-lite"/>
    </source>
</evidence>
<evidence type="ECO:0000313" key="3">
    <source>
        <dbReference type="EMBL" id="EHY66785.1"/>
    </source>
</evidence>
<dbReference type="Proteomes" id="UP000005622">
    <property type="component" value="Unassembled WGS sequence"/>
</dbReference>
<sequence length="334" mass="38133">MFEEILKYTYSKGLAKYNRRKPFNQGILKVAIYMVLICIYLNTVYSSAVKIDCLKKNEKSTLKIVDVSEEFSSEDKETVTEPIVEDPDTDNSSVDDSPYPYGLLELESTDDSSEGREAEMNNPIVEEPAINSNQGVGAAVGIEQATSLPTAIEYWEAINSSASLIEYIEIVKKYYKEYKRRVPEVDANVKNLDTLEDLTEEQKAPYVEIMHQFKLNLPAVHCALYCLLKEVEECSNEDLKKPFKSAEEPSEEDFEAAFARRFREALNLVTPLECYALAARQIFMLIQKAFNDLNYVNNIITSLEPNRIISYMDRVERSCRCLTDNTEALHKLSI</sequence>
<feature type="region of interest" description="Disordered" evidence="1">
    <location>
        <begin position="73"/>
        <end position="97"/>
    </location>
</feature>
<dbReference type="EMBL" id="JH604633">
    <property type="protein sequence ID" value="EHY66785.1"/>
    <property type="molecule type" value="Genomic_DNA"/>
</dbReference>
<protein>
    <submittedName>
        <fullName evidence="3">Uncharacterized protein</fullName>
    </submittedName>
</protein>
<keyword evidence="2" id="KW-1133">Transmembrane helix</keyword>
<keyword evidence="2" id="KW-0812">Transmembrane</keyword>
<dbReference type="HOGENOM" id="CLU_804338_0_0_1"/>
<feature type="transmembrane region" description="Helical" evidence="2">
    <location>
        <begin position="26"/>
        <end position="45"/>
    </location>
</feature>
<gene>
    <name evidence="3" type="ORF">NERG_00425</name>
</gene>
<organism evidence="3">
    <name type="scientific">Nematocida ausubeli (strain ATCC PRA-371 / ERTm2)</name>
    <name type="common">Nematode killer fungus</name>
    <dbReference type="NCBI Taxonomy" id="1913371"/>
    <lineage>
        <taxon>Eukaryota</taxon>
        <taxon>Fungi</taxon>
        <taxon>Fungi incertae sedis</taxon>
        <taxon>Microsporidia</taxon>
        <taxon>Nematocida</taxon>
    </lineage>
</organism>
<proteinExistence type="predicted"/>
<keyword evidence="2" id="KW-0472">Membrane</keyword>
<evidence type="ECO:0000256" key="2">
    <source>
        <dbReference type="SAM" id="Phobius"/>
    </source>
</evidence>
<name>H8ZA04_NEMA1</name>
<accession>H8ZA04</accession>
<dbReference type="AlphaFoldDB" id="H8ZA04"/>